<accession>A0A8K0DM57</accession>
<organism evidence="3 4">
    <name type="scientific">Rhamnella rubrinervis</name>
    <dbReference type="NCBI Taxonomy" id="2594499"/>
    <lineage>
        <taxon>Eukaryota</taxon>
        <taxon>Viridiplantae</taxon>
        <taxon>Streptophyta</taxon>
        <taxon>Embryophyta</taxon>
        <taxon>Tracheophyta</taxon>
        <taxon>Spermatophyta</taxon>
        <taxon>Magnoliopsida</taxon>
        <taxon>eudicotyledons</taxon>
        <taxon>Gunneridae</taxon>
        <taxon>Pentapetalae</taxon>
        <taxon>rosids</taxon>
        <taxon>fabids</taxon>
        <taxon>Rosales</taxon>
        <taxon>Rhamnaceae</taxon>
        <taxon>rhamnoid group</taxon>
        <taxon>Rhamneae</taxon>
        <taxon>Rhamnella</taxon>
    </lineage>
</organism>
<comment type="caution">
    <text evidence="3">The sequence shown here is derived from an EMBL/GenBank/DDBJ whole genome shotgun (WGS) entry which is preliminary data.</text>
</comment>
<dbReference type="Proteomes" id="UP000796880">
    <property type="component" value="Unassembled WGS sequence"/>
</dbReference>
<protein>
    <recommendedName>
        <fullName evidence="2">LOB domain-containing protein</fullName>
    </recommendedName>
</protein>
<dbReference type="AlphaFoldDB" id="A0A8K0DM57"/>
<evidence type="ECO:0000256" key="1">
    <source>
        <dbReference type="ARBA" id="ARBA00005474"/>
    </source>
</evidence>
<evidence type="ECO:0000259" key="2">
    <source>
        <dbReference type="PROSITE" id="PS50891"/>
    </source>
</evidence>
<sequence length="238" mass="26209">MTGFGSSCGACKFLRRKCTNQCVFAPYFCYEQAATHFSAVHKVFGASNVSKLLLHLPVHNRSDAATTISYEALARMRDPVYGCVAHIFSLQQQVAYLQEEIEILGTQMANFTPAGVANCGSHGVANNNNPYAGPQLYSQLDAINAQNSQNQQGLIVSHAGDEAANYQAFDEQLMNIQVPLSGWEAEQKLLCDQSVPDDLERIFEETDLKNLGNYPCLIDDSDSMLRNCTSPSWGYGYD</sequence>
<dbReference type="GO" id="GO:0009755">
    <property type="term" value="P:hormone-mediated signaling pathway"/>
    <property type="evidence" value="ECO:0007669"/>
    <property type="project" value="TreeGrafter"/>
</dbReference>
<dbReference type="InterPro" id="IPR004883">
    <property type="entry name" value="LOB"/>
</dbReference>
<keyword evidence="4" id="KW-1185">Reference proteome</keyword>
<evidence type="ECO:0000313" key="4">
    <source>
        <dbReference type="Proteomes" id="UP000796880"/>
    </source>
</evidence>
<proteinExistence type="inferred from homology"/>
<comment type="similarity">
    <text evidence="1">Belongs to the LOB domain-containing protein family.</text>
</comment>
<dbReference type="PANTHER" id="PTHR31529:SF50">
    <property type="entry name" value="LOB DOMAIN PROTEIN"/>
    <property type="match status" value="1"/>
</dbReference>
<dbReference type="PANTHER" id="PTHR31529">
    <property type="entry name" value="LOB DOMAIN CONTAINING PROTEIN"/>
    <property type="match status" value="1"/>
</dbReference>
<dbReference type="EMBL" id="VOIH02000011">
    <property type="protein sequence ID" value="KAF3433667.1"/>
    <property type="molecule type" value="Genomic_DNA"/>
</dbReference>
<feature type="domain" description="LOB" evidence="2">
    <location>
        <begin position="6"/>
        <end position="108"/>
    </location>
</feature>
<evidence type="ECO:0000313" key="3">
    <source>
        <dbReference type="EMBL" id="KAF3433667.1"/>
    </source>
</evidence>
<dbReference type="GO" id="GO:0005634">
    <property type="term" value="C:nucleus"/>
    <property type="evidence" value="ECO:0007669"/>
    <property type="project" value="TreeGrafter"/>
</dbReference>
<dbReference type="GO" id="GO:0045893">
    <property type="term" value="P:positive regulation of DNA-templated transcription"/>
    <property type="evidence" value="ECO:0007669"/>
    <property type="project" value="TreeGrafter"/>
</dbReference>
<reference evidence="3" key="1">
    <citation type="submission" date="2020-03" db="EMBL/GenBank/DDBJ databases">
        <title>A high-quality chromosome-level genome assembly of a woody plant with both climbing and erect habits, Rhamnella rubrinervis.</title>
        <authorList>
            <person name="Lu Z."/>
            <person name="Yang Y."/>
            <person name="Zhu X."/>
            <person name="Sun Y."/>
        </authorList>
    </citation>
    <scope>NUCLEOTIDE SEQUENCE</scope>
    <source>
        <strain evidence="3">BYM</strain>
        <tissue evidence="3">Leaf</tissue>
    </source>
</reference>
<name>A0A8K0DM57_9ROSA</name>
<dbReference type="PROSITE" id="PS50891">
    <property type="entry name" value="LOB"/>
    <property type="match status" value="1"/>
</dbReference>
<dbReference type="OrthoDB" id="1840682at2759"/>
<dbReference type="Pfam" id="PF03195">
    <property type="entry name" value="LOB"/>
    <property type="match status" value="1"/>
</dbReference>
<gene>
    <name evidence="3" type="ORF">FNV43_RR24770</name>
</gene>